<evidence type="ECO:0000256" key="15">
    <source>
        <dbReference type="ARBA" id="ARBA00023136"/>
    </source>
</evidence>
<evidence type="ECO:0000256" key="12">
    <source>
        <dbReference type="ARBA" id="ARBA00023027"/>
    </source>
</evidence>
<feature type="transmembrane region" description="Helical" evidence="18">
    <location>
        <begin position="489"/>
        <end position="507"/>
    </location>
</feature>
<evidence type="ECO:0000256" key="9">
    <source>
        <dbReference type="ARBA" id="ARBA00022967"/>
    </source>
</evidence>
<dbReference type="GO" id="GO:0042773">
    <property type="term" value="P:ATP synthesis coupled electron transport"/>
    <property type="evidence" value="ECO:0007669"/>
    <property type="project" value="InterPro"/>
</dbReference>
<keyword evidence="15 18" id="KW-0472">Membrane</keyword>
<keyword evidence="6" id="KW-0679">Respiratory chain</keyword>
<dbReference type="PRINTS" id="PR01434">
    <property type="entry name" value="NADHDHGNASE5"/>
</dbReference>
<dbReference type="EC" id="7.1.1.2" evidence="3"/>
<evidence type="ECO:0000256" key="2">
    <source>
        <dbReference type="ARBA" id="ARBA00004448"/>
    </source>
</evidence>
<feature type="transmembrane region" description="Helical" evidence="18">
    <location>
        <begin position="240"/>
        <end position="261"/>
    </location>
</feature>
<proteinExistence type="predicted"/>
<dbReference type="GO" id="GO:0003954">
    <property type="term" value="F:NADH dehydrogenase activity"/>
    <property type="evidence" value="ECO:0007669"/>
    <property type="project" value="TreeGrafter"/>
</dbReference>
<evidence type="ECO:0000259" key="19">
    <source>
        <dbReference type="Pfam" id="PF00361"/>
    </source>
</evidence>
<name>A0A4Y1JU28_9HEMI</name>
<keyword evidence="5" id="KW-0813">Transport</keyword>
<dbReference type="GO" id="GO:0015990">
    <property type="term" value="P:electron transport coupled proton transport"/>
    <property type="evidence" value="ECO:0007669"/>
    <property type="project" value="TreeGrafter"/>
</dbReference>
<feature type="domain" description="NADH dehydrogenase subunit 5 C-terminal" evidence="20">
    <location>
        <begin position="389"/>
        <end position="558"/>
    </location>
</feature>
<reference evidence="21" key="1">
    <citation type="submission" date="2016-03" db="EMBL/GenBank/DDBJ databases">
        <title>Complete mitochondrial genome of Macropsis notata (Hemiptera: Cicadellidae).</title>
        <authorList>
            <person name="Wu Y.F."/>
            <person name="Wang J.J."/>
            <person name="Dai R.H."/>
        </authorList>
    </citation>
    <scope>NUCLEOTIDE SEQUENCE</scope>
</reference>
<dbReference type="PANTHER" id="PTHR42829:SF2">
    <property type="entry name" value="NADH-UBIQUINONE OXIDOREDUCTASE CHAIN 5"/>
    <property type="match status" value="1"/>
</dbReference>
<feature type="transmembrane region" description="Helical" evidence="18">
    <location>
        <begin position="215"/>
        <end position="234"/>
    </location>
</feature>
<keyword evidence="13" id="KW-0830">Ubiquinone</keyword>
<keyword evidence="14 21" id="KW-0496">Mitochondrion</keyword>
<comment type="catalytic activity">
    <reaction evidence="17">
        <text>a ubiquinone + NADH + 5 H(+)(in) = a ubiquinol + NAD(+) + 4 H(+)(out)</text>
        <dbReference type="Rhea" id="RHEA:29091"/>
        <dbReference type="Rhea" id="RHEA-COMP:9565"/>
        <dbReference type="Rhea" id="RHEA-COMP:9566"/>
        <dbReference type="ChEBI" id="CHEBI:15378"/>
        <dbReference type="ChEBI" id="CHEBI:16389"/>
        <dbReference type="ChEBI" id="CHEBI:17976"/>
        <dbReference type="ChEBI" id="CHEBI:57540"/>
        <dbReference type="ChEBI" id="CHEBI:57945"/>
        <dbReference type="EC" id="7.1.1.2"/>
    </reaction>
</comment>
<feature type="transmembrane region" description="Helical" evidence="18">
    <location>
        <begin position="92"/>
        <end position="109"/>
    </location>
</feature>
<dbReference type="GeneID" id="40487296"/>
<sequence length="558" mass="66137">MLVKLNFYNFWFITLLLVSLLFLYFGFYFLYFSFSFFFEWELFNLNSVSLCYLIYLDWMSMLFCFVVFFVSSMVLVYSSVYMGYNSYSSVRFLYLVLLFILSMIMMILSPNLISILLGWDGLGIVSYCLVIYYQSNSSFLSGMLTCLSNRLGDIGLLIMICWLFSYGSWHFIFYTSFFNSMIFYVIFVSSFTSSAQIPFSCWLPAAMSAPTPVSSLVHSSTLVTAGVYMLIRFYNVFYYLNSYFLLMSLVTMLISSFCANYEFDLKSIIALSTLSQLGLMMSSLFLGMLNLSYFHLVSHAMFKSLLFLCAGIYIFYMNDNQDIRFMGSICLLMPYTSACFNISNLSLCGIPFLSGFYSKDMIIEFSLYTNMNLLIFILYYFSLGLTCMYTFRLFYYTMIFNVSFSNFFICLDSFNYMKFSIFFLVLMSMFFGCSFSWLTGLMTSFVLLPFFLKLMSLLFVMIGMIVGYDMKNFCYFFNLNYYYFNSMMWFMYFHSFYFYNFFFFFMYKSLSLLSWGEYYGAYGISYYIYSLSSFFQFYFINNLSIFLFTFFIWFLIMI</sequence>
<evidence type="ECO:0000256" key="6">
    <source>
        <dbReference type="ARBA" id="ARBA00022660"/>
    </source>
</evidence>
<evidence type="ECO:0000256" key="7">
    <source>
        <dbReference type="ARBA" id="ARBA00022692"/>
    </source>
</evidence>
<dbReference type="InterPro" id="IPR001750">
    <property type="entry name" value="ND/Mrp_TM"/>
</dbReference>
<evidence type="ECO:0000256" key="4">
    <source>
        <dbReference type="ARBA" id="ARBA00021096"/>
    </source>
</evidence>
<keyword evidence="9" id="KW-1278">Translocase</keyword>
<feature type="transmembrane region" description="Helical" evidence="18">
    <location>
        <begin position="293"/>
        <end position="316"/>
    </location>
</feature>
<evidence type="ECO:0000256" key="1">
    <source>
        <dbReference type="ARBA" id="ARBA00003257"/>
    </source>
</evidence>
<evidence type="ECO:0000256" key="16">
    <source>
        <dbReference type="ARBA" id="ARBA00031027"/>
    </source>
</evidence>
<keyword evidence="12" id="KW-0520">NAD</keyword>
<evidence type="ECO:0000256" key="10">
    <source>
        <dbReference type="ARBA" id="ARBA00022982"/>
    </source>
</evidence>
<keyword evidence="7 18" id="KW-0812">Transmembrane</keyword>
<feature type="transmembrane region" description="Helical" evidence="18">
    <location>
        <begin position="373"/>
        <end position="395"/>
    </location>
</feature>
<feature type="transmembrane region" description="Helical" evidence="18">
    <location>
        <begin position="58"/>
        <end position="80"/>
    </location>
</feature>
<dbReference type="GO" id="GO:0005743">
    <property type="term" value="C:mitochondrial inner membrane"/>
    <property type="evidence" value="ECO:0007669"/>
    <property type="project" value="UniProtKB-SubCell"/>
</dbReference>
<feature type="transmembrane region" description="Helical" evidence="18">
    <location>
        <begin position="328"/>
        <end position="353"/>
    </location>
</feature>
<evidence type="ECO:0000256" key="14">
    <source>
        <dbReference type="ARBA" id="ARBA00023128"/>
    </source>
</evidence>
<evidence type="ECO:0000313" key="21">
    <source>
        <dbReference type="EMBL" id="AOW43946.1"/>
    </source>
</evidence>
<dbReference type="CTD" id="4540"/>
<feature type="transmembrane region" description="Helical" evidence="18">
    <location>
        <begin position="268"/>
        <end position="287"/>
    </location>
</feature>
<evidence type="ECO:0000256" key="13">
    <source>
        <dbReference type="ARBA" id="ARBA00023075"/>
    </source>
</evidence>
<feature type="domain" description="NADH:quinone oxidoreductase/Mrp antiporter transmembrane" evidence="19">
    <location>
        <begin position="109"/>
        <end position="377"/>
    </location>
</feature>
<keyword evidence="10" id="KW-0249">Electron transport</keyword>
<geneLocation type="mitochondrion" evidence="21"/>
<evidence type="ECO:0000256" key="11">
    <source>
        <dbReference type="ARBA" id="ARBA00022989"/>
    </source>
</evidence>
<feature type="transmembrane region" description="Helical" evidence="18">
    <location>
        <begin position="12"/>
        <end position="38"/>
    </location>
</feature>
<feature type="transmembrane region" description="Helical" evidence="18">
    <location>
        <begin position="154"/>
        <end position="175"/>
    </location>
</feature>
<dbReference type="InterPro" id="IPR010934">
    <property type="entry name" value="NADH_DH_su5_C"/>
</dbReference>
<dbReference type="GO" id="GO:0008137">
    <property type="term" value="F:NADH dehydrogenase (ubiquinone) activity"/>
    <property type="evidence" value="ECO:0007669"/>
    <property type="project" value="UniProtKB-EC"/>
</dbReference>
<dbReference type="Pfam" id="PF06455">
    <property type="entry name" value="NADH5_C"/>
    <property type="match status" value="1"/>
</dbReference>
<comment type="function">
    <text evidence="1">Core subunit of the mitochondrial membrane respiratory chain NADH dehydrogenase (Complex I) that is believed to belong to the minimal assembly required for catalysis. Complex I functions in the transfer of electrons from NADH to the respiratory chain. The immediate electron acceptor for the enzyme is believed to be ubiquinone.</text>
</comment>
<feature type="transmembrane region" description="Helical" evidence="18">
    <location>
        <begin position="450"/>
        <end position="468"/>
    </location>
</feature>
<protein>
    <recommendedName>
        <fullName evidence="4">NADH-ubiquinone oxidoreductase chain 5</fullName>
        <ecNumber evidence="3">7.1.1.2</ecNumber>
    </recommendedName>
    <alternativeName>
        <fullName evidence="16">NADH dehydrogenase subunit 5</fullName>
    </alternativeName>
</protein>
<evidence type="ECO:0000256" key="8">
    <source>
        <dbReference type="ARBA" id="ARBA00022792"/>
    </source>
</evidence>
<dbReference type="Pfam" id="PF00361">
    <property type="entry name" value="Proton_antipo_M"/>
    <property type="match status" value="1"/>
</dbReference>
<feature type="transmembrane region" description="Helical" evidence="18">
    <location>
        <begin position="527"/>
        <end position="556"/>
    </location>
</feature>
<organism evidence="21">
    <name type="scientific">Macropsis notata</name>
    <dbReference type="NCBI Taxonomy" id="1159701"/>
    <lineage>
        <taxon>Eukaryota</taxon>
        <taxon>Metazoa</taxon>
        <taxon>Ecdysozoa</taxon>
        <taxon>Arthropoda</taxon>
        <taxon>Hexapoda</taxon>
        <taxon>Insecta</taxon>
        <taxon>Pterygota</taxon>
        <taxon>Neoptera</taxon>
        <taxon>Paraneoptera</taxon>
        <taxon>Hemiptera</taxon>
        <taxon>Auchenorrhyncha</taxon>
        <taxon>Membracoidea</taxon>
        <taxon>Cicadellidae</taxon>
        <taxon>Eurymelinae</taxon>
        <taxon>Macropsini</taxon>
        <taxon>Macropsis</taxon>
    </lineage>
</organism>
<feature type="transmembrane region" description="Helical" evidence="18">
    <location>
        <begin position="181"/>
        <end position="203"/>
    </location>
</feature>
<feature type="transmembrane region" description="Helical" evidence="18">
    <location>
        <begin position="416"/>
        <end position="438"/>
    </location>
</feature>
<comment type="subcellular location">
    <subcellularLocation>
        <location evidence="2">Mitochondrion inner membrane</location>
        <topology evidence="2">Multi-pass membrane protein</topology>
    </subcellularLocation>
</comment>
<evidence type="ECO:0000259" key="20">
    <source>
        <dbReference type="Pfam" id="PF06455"/>
    </source>
</evidence>
<dbReference type="RefSeq" id="YP_009651004.1">
    <property type="nucleotide sequence ID" value="NC_042723.1"/>
</dbReference>
<keyword evidence="11 18" id="KW-1133">Transmembrane helix</keyword>
<evidence type="ECO:0000256" key="18">
    <source>
        <dbReference type="SAM" id="Phobius"/>
    </source>
</evidence>
<accession>A0A4Y1JU28</accession>
<evidence type="ECO:0000256" key="5">
    <source>
        <dbReference type="ARBA" id="ARBA00022448"/>
    </source>
</evidence>
<dbReference type="InterPro" id="IPR003945">
    <property type="entry name" value="NU5C-like"/>
</dbReference>
<evidence type="ECO:0000256" key="3">
    <source>
        <dbReference type="ARBA" id="ARBA00012944"/>
    </source>
</evidence>
<dbReference type="AlphaFoldDB" id="A0A4Y1JU28"/>
<dbReference type="EMBL" id="KX010420">
    <property type="protein sequence ID" value="AOW43946.1"/>
    <property type="molecule type" value="Genomic_DNA"/>
</dbReference>
<keyword evidence="8" id="KW-0999">Mitochondrion inner membrane</keyword>
<dbReference type="PANTHER" id="PTHR42829">
    <property type="entry name" value="NADH-UBIQUINONE OXIDOREDUCTASE CHAIN 5"/>
    <property type="match status" value="1"/>
</dbReference>
<gene>
    <name evidence="21" type="primary">ND5</name>
</gene>
<evidence type="ECO:0000256" key="17">
    <source>
        <dbReference type="ARBA" id="ARBA00049551"/>
    </source>
</evidence>